<evidence type="ECO:0000256" key="1">
    <source>
        <dbReference type="ARBA" id="ARBA00002432"/>
    </source>
</evidence>
<dbReference type="Pfam" id="PF01661">
    <property type="entry name" value="Macro"/>
    <property type="match status" value="1"/>
</dbReference>
<protein>
    <recommendedName>
        <fullName evidence="4">ADP-ribose 1''-phosphate phosphatase</fullName>
        <ecNumber evidence="3">3.1.3.84</ecNumber>
    </recommendedName>
</protein>
<dbReference type="GO" id="GO:0004721">
    <property type="term" value="F:phosphoprotein phosphatase activity"/>
    <property type="evidence" value="ECO:0007669"/>
    <property type="project" value="UniProtKB-KW"/>
</dbReference>
<evidence type="ECO:0000313" key="10">
    <source>
        <dbReference type="Proteomes" id="UP001303115"/>
    </source>
</evidence>
<keyword evidence="5" id="KW-0378">Hydrolase</keyword>
<feature type="compositionally biased region" description="Polar residues" evidence="7">
    <location>
        <begin position="7"/>
        <end position="32"/>
    </location>
</feature>
<gene>
    <name evidence="9" type="ORF">C8A01DRAFT_49428</name>
</gene>
<evidence type="ECO:0000256" key="5">
    <source>
        <dbReference type="ARBA" id="ARBA00022912"/>
    </source>
</evidence>
<dbReference type="Gene3D" id="3.40.220.10">
    <property type="entry name" value="Leucine Aminopeptidase, subunit E, domain 1"/>
    <property type="match status" value="1"/>
</dbReference>
<evidence type="ECO:0000256" key="6">
    <source>
        <dbReference type="ARBA" id="ARBA00034427"/>
    </source>
</evidence>
<reference evidence="10" key="1">
    <citation type="journal article" date="2023" name="Mol. Phylogenet. Evol.">
        <title>Genome-scale phylogeny and comparative genomics of the fungal order Sordariales.</title>
        <authorList>
            <person name="Hensen N."/>
            <person name="Bonometti L."/>
            <person name="Westerberg I."/>
            <person name="Brannstrom I.O."/>
            <person name="Guillou S."/>
            <person name="Cros-Aarteil S."/>
            <person name="Calhoun S."/>
            <person name="Haridas S."/>
            <person name="Kuo A."/>
            <person name="Mondo S."/>
            <person name="Pangilinan J."/>
            <person name="Riley R."/>
            <person name="LaButti K."/>
            <person name="Andreopoulos B."/>
            <person name="Lipzen A."/>
            <person name="Chen C."/>
            <person name="Yan M."/>
            <person name="Daum C."/>
            <person name="Ng V."/>
            <person name="Clum A."/>
            <person name="Steindorff A."/>
            <person name="Ohm R.A."/>
            <person name="Martin F."/>
            <person name="Silar P."/>
            <person name="Natvig D.O."/>
            <person name="Lalanne C."/>
            <person name="Gautier V."/>
            <person name="Ament-Velasquez S.L."/>
            <person name="Kruys A."/>
            <person name="Hutchinson M.I."/>
            <person name="Powell A.J."/>
            <person name="Barry K."/>
            <person name="Miller A.N."/>
            <person name="Grigoriev I.V."/>
            <person name="Debuchy R."/>
            <person name="Gladieux P."/>
            <person name="Hiltunen Thoren M."/>
            <person name="Johannesson H."/>
        </authorList>
    </citation>
    <scope>NUCLEOTIDE SEQUENCE [LARGE SCALE GENOMIC DNA]</scope>
    <source>
        <strain evidence="10">CBS 284.82</strain>
    </source>
</reference>
<dbReference type="AlphaFoldDB" id="A0AAN6PB55"/>
<evidence type="ECO:0000256" key="3">
    <source>
        <dbReference type="ARBA" id="ARBA00012983"/>
    </source>
</evidence>
<proteinExistence type="inferred from homology"/>
<dbReference type="CDD" id="cd02901">
    <property type="entry name" value="Macro_Poa1p-like"/>
    <property type="match status" value="1"/>
</dbReference>
<feature type="compositionally biased region" description="Low complexity" evidence="7">
    <location>
        <begin position="94"/>
        <end position="105"/>
    </location>
</feature>
<feature type="compositionally biased region" description="Low complexity" evidence="7">
    <location>
        <begin position="47"/>
        <end position="60"/>
    </location>
</feature>
<organism evidence="9 10">
    <name type="scientific">Parachaetomium inaequale</name>
    <dbReference type="NCBI Taxonomy" id="2588326"/>
    <lineage>
        <taxon>Eukaryota</taxon>
        <taxon>Fungi</taxon>
        <taxon>Dikarya</taxon>
        <taxon>Ascomycota</taxon>
        <taxon>Pezizomycotina</taxon>
        <taxon>Sordariomycetes</taxon>
        <taxon>Sordariomycetidae</taxon>
        <taxon>Sordariales</taxon>
        <taxon>Chaetomiaceae</taxon>
        <taxon>Parachaetomium</taxon>
    </lineage>
</organism>
<dbReference type="PANTHER" id="PTHR12521">
    <property type="entry name" value="PROTEIN C6ORF130"/>
    <property type="match status" value="1"/>
</dbReference>
<dbReference type="SUPFAM" id="SSF52949">
    <property type="entry name" value="Macro domain-like"/>
    <property type="match status" value="1"/>
</dbReference>
<feature type="domain" description="Macro" evidence="8">
    <location>
        <begin position="109"/>
        <end position="255"/>
    </location>
</feature>
<evidence type="ECO:0000256" key="2">
    <source>
        <dbReference type="ARBA" id="ARBA00006575"/>
    </source>
</evidence>
<name>A0AAN6PB55_9PEZI</name>
<dbReference type="SMART" id="SM00506">
    <property type="entry name" value="A1pp"/>
    <property type="match status" value="1"/>
</dbReference>
<comment type="caution">
    <text evidence="9">The sequence shown here is derived from an EMBL/GenBank/DDBJ whole genome shotgun (WGS) entry which is preliminary data.</text>
</comment>
<evidence type="ECO:0000313" key="9">
    <source>
        <dbReference type="EMBL" id="KAK4034117.1"/>
    </source>
</evidence>
<evidence type="ECO:0000259" key="8">
    <source>
        <dbReference type="SMART" id="SM00506"/>
    </source>
</evidence>
<keyword evidence="10" id="KW-1185">Reference proteome</keyword>
<keyword evidence="5" id="KW-0904">Protein phosphatase</keyword>
<comment type="function">
    <text evidence="1">Highly specific phosphatase involved in the metabolism of ADP-ribose 1''-phosphate (Appr1p) which is produced as a consequence of tRNA splicing.</text>
</comment>
<dbReference type="InterPro" id="IPR050892">
    <property type="entry name" value="ADP-ribose_metab_enzymes"/>
</dbReference>
<dbReference type="EMBL" id="MU854494">
    <property type="protein sequence ID" value="KAK4034117.1"/>
    <property type="molecule type" value="Genomic_DNA"/>
</dbReference>
<comment type="catalytic activity">
    <reaction evidence="6">
        <text>ADP-alpha-D-ribose 1''-phosphate + H2O = ADP-D-ribose + phosphate</text>
        <dbReference type="Rhea" id="RHEA:25029"/>
        <dbReference type="ChEBI" id="CHEBI:15377"/>
        <dbReference type="ChEBI" id="CHEBI:43474"/>
        <dbReference type="ChEBI" id="CHEBI:57967"/>
        <dbReference type="ChEBI" id="CHEBI:58753"/>
        <dbReference type="EC" id="3.1.3.84"/>
    </reaction>
</comment>
<evidence type="ECO:0000256" key="4">
    <source>
        <dbReference type="ARBA" id="ARBA00019744"/>
    </source>
</evidence>
<comment type="similarity">
    <text evidence="2">Belongs to the POA1 family.</text>
</comment>
<sequence>MSDKRPATTTDASGGQRQFKQTKLNFFTSASERQPKKPRTTPEEPQETATAAAKETSATAHPEDQQPPSQTETSKTKTAEQATTPQDPSPAPTPITTTPQTNPSSARLRITDRTGDLFAAPPSTLLIHACNTLGSWGGGIAVAFRTLYPDAFKVYRAHCARSTPDQLIGTALLIPPQNGRGKKHYIGCLFTSRRYGKARDPPMVILQATVPAMRHLVELVVAEEERTGVKIGEVRMCRINSGLFAVPWERSKRALEEMELGEGEVPGCVEGGVVEVVAWERE</sequence>
<evidence type="ECO:0000256" key="7">
    <source>
        <dbReference type="SAM" id="MobiDB-lite"/>
    </source>
</evidence>
<feature type="region of interest" description="Disordered" evidence="7">
    <location>
        <begin position="1"/>
        <end position="106"/>
    </location>
</feature>
<dbReference type="PANTHER" id="PTHR12521:SF0">
    <property type="entry name" value="ADP-RIBOSE GLYCOHYDROLASE OARD1"/>
    <property type="match status" value="1"/>
</dbReference>
<dbReference type="GO" id="GO:0140291">
    <property type="term" value="P:peptidyl-glutamate ADP-deribosylation"/>
    <property type="evidence" value="ECO:0007669"/>
    <property type="project" value="TreeGrafter"/>
</dbReference>
<accession>A0AAN6PB55</accession>
<dbReference type="Proteomes" id="UP001303115">
    <property type="component" value="Unassembled WGS sequence"/>
</dbReference>
<dbReference type="InterPro" id="IPR002589">
    <property type="entry name" value="Macro_dom"/>
</dbReference>
<dbReference type="EC" id="3.1.3.84" evidence="3"/>
<dbReference type="InterPro" id="IPR043472">
    <property type="entry name" value="Macro_dom-like"/>
</dbReference>